<evidence type="ECO:0008006" key="5">
    <source>
        <dbReference type="Google" id="ProtNLM"/>
    </source>
</evidence>
<evidence type="ECO:0000313" key="3">
    <source>
        <dbReference type="EMBL" id="QSI76841.1"/>
    </source>
</evidence>
<name>A0ABX7M5V8_9RHOO</name>
<reference evidence="3 4" key="1">
    <citation type="submission" date="2021-02" db="EMBL/GenBank/DDBJ databases">
        <title>Niveibacterium changnyeongensis HC41.</title>
        <authorList>
            <person name="Kang M."/>
        </authorList>
    </citation>
    <scope>NUCLEOTIDE SEQUENCE [LARGE SCALE GENOMIC DNA]</scope>
    <source>
        <strain evidence="3 4">HC41</strain>
    </source>
</reference>
<evidence type="ECO:0000256" key="2">
    <source>
        <dbReference type="SAM" id="SignalP"/>
    </source>
</evidence>
<feature type="compositionally biased region" description="Basic and acidic residues" evidence="1">
    <location>
        <begin position="59"/>
        <end position="71"/>
    </location>
</feature>
<evidence type="ECO:0000256" key="1">
    <source>
        <dbReference type="SAM" id="MobiDB-lite"/>
    </source>
</evidence>
<dbReference type="EMBL" id="CP071060">
    <property type="protein sequence ID" value="QSI76841.1"/>
    <property type="molecule type" value="Genomic_DNA"/>
</dbReference>
<dbReference type="RefSeq" id="WP_206254445.1">
    <property type="nucleotide sequence ID" value="NZ_CP071060.1"/>
</dbReference>
<proteinExistence type="predicted"/>
<feature type="signal peptide" evidence="2">
    <location>
        <begin position="1"/>
        <end position="23"/>
    </location>
</feature>
<sequence>MSPRYAALAALLALFAHIGPAHSAPADDEDDEDEEEIADTPASPSLTPPAPAGASAVVTKREDHAAAEDDKPETTLGVSFSYYAMRTEADFLTPVITLDHGPLHLETRYNYEAIDTGSFFVGYTFSGGDTVSFSITPILGAVYGDNAGVAPGLEASVSWKDFDFYTESEYYIDHHDHHRNYLTSWNEIGWRPIPPLRVALVTQRTRTVDEGRDVQRGALLQWTLKRGATLGLNFFNPTSDRRYTIGSIAFQY</sequence>
<gene>
    <name evidence="3" type="ORF">JY500_20725</name>
</gene>
<feature type="compositionally biased region" description="Acidic residues" evidence="1">
    <location>
        <begin position="26"/>
        <end position="38"/>
    </location>
</feature>
<protein>
    <recommendedName>
        <fullName evidence="5">Cellulose biosynthesis protein BcsS</fullName>
    </recommendedName>
</protein>
<accession>A0ABX7M5V8</accession>
<organism evidence="3 4">
    <name type="scientific">Niveibacterium microcysteis</name>
    <dbReference type="NCBI Taxonomy" id="2811415"/>
    <lineage>
        <taxon>Bacteria</taxon>
        <taxon>Pseudomonadati</taxon>
        <taxon>Pseudomonadota</taxon>
        <taxon>Betaproteobacteria</taxon>
        <taxon>Rhodocyclales</taxon>
        <taxon>Rhodocyclaceae</taxon>
        <taxon>Niveibacterium</taxon>
    </lineage>
</organism>
<evidence type="ECO:0000313" key="4">
    <source>
        <dbReference type="Proteomes" id="UP000663570"/>
    </source>
</evidence>
<feature type="region of interest" description="Disordered" evidence="1">
    <location>
        <begin position="21"/>
        <end position="71"/>
    </location>
</feature>
<feature type="chain" id="PRO_5046601976" description="Cellulose biosynthesis protein BcsS" evidence="2">
    <location>
        <begin position="24"/>
        <end position="252"/>
    </location>
</feature>
<keyword evidence="2" id="KW-0732">Signal</keyword>
<dbReference type="Proteomes" id="UP000663570">
    <property type="component" value="Chromosome"/>
</dbReference>
<keyword evidence="4" id="KW-1185">Reference proteome</keyword>